<dbReference type="EMBL" id="CP062222">
    <property type="protein sequence ID" value="QTC93294.1"/>
    <property type="molecule type" value="Genomic_DNA"/>
</dbReference>
<feature type="domain" description="FAD dependent oxidoreductase" evidence="11">
    <location>
        <begin position="115"/>
        <end position="409"/>
    </location>
</feature>
<evidence type="ECO:0000256" key="6">
    <source>
        <dbReference type="ARBA" id="ARBA00039101"/>
    </source>
</evidence>
<dbReference type="Proteomes" id="UP000663918">
    <property type="component" value="Chromosome"/>
</dbReference>
<dbReference type="InterPro" id="IPR023209">
    <property type="entry name" value="DAO"/>
</dbReference>
<dbReference type="PANTHER" id="PTHR11530">
    <property type="entry name" value="D-AMINO ACID OXIDASE"/>
    <property type="match status" value="1"/>
</dbReference>
<keyword evidence="3" id="KW-0285">Flavoprotein</keyword>
<keyword evidence="4" id="KW-0274">FAD</keyword>
<feature type="signal peptide" evidence="10">
    <location>
        <begin position="1"/>
        <end position="21"/>
    </location>
</feature>
<dbReference type="GO" id="GO:0019478">
    <property type="term" value="P:D-amino acid catabolic process"/>
    <property type="evidence" value="ECO:0007669"/>
    <property type="project" value="TreeGrafter"/>
</dbReference>
<dbReference type="PROSITE" id="PS00677">
    <property type="entry name" value="DAO"/>
    <property type="match status" value="1"/>
</dbReference>
<evidence type="ECO:0000313" key="12">
    <source>
        <dbReference type="EMBL" id="QTC93294.1"/>
    </source>
</evidence>
<evidence type="ECO:0000313" key="13">
    <source>
        <dbReference type="Proteomes" id="UP000663918"/>
    </source>
</evidence>
<dbReference type="Pfam" id="PF01266">
    <property type="entry name" value="DAO"/>
    <property type="match status" value="1"/>
</dbReference>
<evidence type="ECO:0000259" key="11">
    <source>
        <dbReference type="Pfam" id="PF01266"/>
    </source>
</evidence>
<comment type="similarity">
    <text evidence="2">Belongs to the DAMOX/DASOX family.</text>
</comment>
<gene>
    <name evidence="12" type="ORF">IFJ75_09930</name>
</gene>
<reference evidence="12" key="1">
    <citation type="submission" date="2020-09" db="EMBL/GenBank/DDBJ databases">
        <title>Brevundimonas sp. LVF2 isolated from a puddle in Goettingen, Germany.</title>
        <authorList>
            <person name="Friedrich I."/>
            <person name="Klassen A."/>
            <person name="Hannes N."/>
            <person name="Schneider D."/>
            <person name="Hertel R."/>
            <person name="Daniel R."/>
        </authorList>
    </citation>
    <scope>NUCLEOTIDE SEQUENCE</scope>
    <source>
        <strain evidence="12">LVF2</strain>
    </source>
</reference>
<proteinExistence type="inferred from homology"/>
<evidence type="ECO:0000256" key="8">
    <source>
        <dbReference type="ARBA" id="ARBA00049547"/>
    </source>
</evidence>
<dbReference type="PANTHER" id="PTHR11530:SF11">
    <property type="entry name" value="D-ASPARTATE OXIDASE"/>
    <property type="match status" value="1"/>
</dbReference>
<dbReference type="KEGG" id="bgoe:IFJ75_09930"/>
<dbReference type="GO" id="GO:0005737">
    <property type="term" value="C:cytoplasm"/>
    <property type="evidence" value="ECO:0007669"/>
    <property type="project" value="TreeGrafter"/>
</dbReference>
<dbReference type="InterPro" id="IPR006181">
    <property type="entry name" value="D-amino_acid_oxidase_CS"/>
</dbReference>
<comment type="cofactor">
    <cofactor evidence="1">
        <name>FAD</name>
        <dbReference type="ChEBI" id="CHEBI:57692"/>
    </cofactor>
</comment>
<evidence type="ECO:0000256" key="7">
    <source>
        <dbReference type="ARBA" id="ARBA00039751"/>
    </source>
</evidence>
<dbReference type="EC" id="1.4.3.3" evidence="6"/>
<accession>A0A975GXW0</accession>
<evidence type="ECO:0000256" key="5">
    <source>
        <dbReference type="ARBA" id="ARBA00023002"/>
    </source>
</evidence>
<evidence type="ECO:0000256" key="1">
    <source>
        <dbReference type="ARBA" id="ARBA00001974"/>
    </source>
</evidence>
<dbReference type="AlphaFoldDB" id="A0A975GXW0"/>
<feature type="region of interest" description="Disordered" evidence="9">
    <location>
        <begin position="211"/>
        <end position="240"/>
    </location>
</feature>
<dbReference type="InterPro" id="IPR006311">
    <property type="entry name" value="TAT_signal"/>
</dbReference>
<keyword evidence="13" id="KW-1185">Reference proteome</keyword>
<dbReference type="GO" id="GO:0003884">
    <property type="term" value="F:D-amino-acid oxidase activity"/>
    <property type="evidence" value="ECO:0007669"/>
    <property type="project" value="UniProtKB-EC"/>
</dbReference>
<evidence type="ECO:0000256" key="10">
    <source>
        <dbReference type="SAM" id="SignalP"/>
    </source>
</evidence>
<evidence type="ECO:0000256" key="4">
    <source>
        <dbReference type="ARBA" id="ARBA00022827"/>
    </source>
</evidence>
<dbReference type="GO" id="GO:0071949">
    <property type="term" value="F:FAD binding"/>
    <property type="evidence" value="ECO:0007669"/>
    <property type="project" value="InterPro"/>
</dbReference>
<dbReference type="PROSITE" id="PS51257">
    <property type="entry name" value="PROKAR_LIPOPROTEIN"/>
    <property type="match status" value="1"/>
</dbReference>
<comment type="catalytic activity">
    <reaction evidence="8">
        <text>a D-alpha-amino acid + O2 + H2O = a 2-oxocarboxylate + H2O2 + NH4(+)</text>
        <dbReference type="Rhea" id="RHEA:21816"/>
        <dbReference type="ChEBI" id="CHEBI:15377"/>
        <dbReference type="ChEBI" id="CHEBI:15379"/>
        <dbReference type="ChEBI" id="CHEBI:16240"/>
        <dbReference type="ChEBI" id="CHEBI:28938"/>
        <dbReference type="ChEBI" id="CHEBI:35179"/>
        <dbReference type="ChEBI" id="CHEBI:59871"/>
        <dbReference type="EC" id="1.4.3.3"/>
    </reaction>
    <physiologicalReaction direction="left-to-right" evidence="8">
        <dbReference type="Rhea" id="RHEA:21817"/>
    </physiologicalReaction>
</comment>
<feature type="chain" id="PRO_5037629845" description="D-amino-acid oxidase" evidence="10">
    <location>
        <begin position="22"/>
        <end position="418"/>
    </location>
</feature>
<dbReference type="InterPro" id="IPR006076">
    <property type="entry name" value="FAD-dep_OxRdtase"/>
</dbReference>
<keyword evidence="5" id="KW-0560">Oxidoreductase</keyword>
<organism evidence="12 13">
    <name type="scientific">Brevundimonas goettingensis</name>
    <dbReference type="NCBI Taxonomy" id="2774190"/>
    <lineage>
        <taxon>Bacteria</taxon>
        <taxon>Pseudomonadati</taxon>
        <taxon>Pseudomonadota</taxon>
        <taxon>Alphaproteobacteria</taxon>
        <taxon>Caulobacterales</taxon>
        <taxon>Caulobacteraceae</taxon>
        <taxon>Brevundimonas</taxon>
    </lineage>
</organism>
<dbReference type="PROSITE" id="PS51318">
    <property type="entry name" value="TAT"/>
    <property type="match status" value="1"/>
</dbReference>
<evidence type="ECO:0000256" key="2">
    <source>
        <dbReference type="ARBA" id="ARBA00006730"/>
    </source>
</evidence>
<dbReference type="Gene3D" id="3.40.50.720">
    <property type="entry name" value="NAD(P)-binding Rossmann-like Domain"/>
    <property type="match status" value="3"/>
</dbReference>
<keyword evidence="10" id="KW-0732">Signal</keyword>
<sequence>MLKSRRLVLMGLGGLGASSLAGCVTGAAPAPALTVPPTPRFVVPPLAPINLRADRITRMTVCLRPFRAAGPRIEAERIGDKRVVHNYGHGGSGWSLSWGSAQLVRDLAMQGGTTDIAVIGCGALGLTAATTLQRAGAKVTIYAADRLPQTRSARATGTWTPSSRIADENHIDAAFPDLWEKMARASWAMHQTYVGQPGEPVAFLDRYILSDTAPSSEPSGPPPPPSSNPAITAATPPSPPGVIRFADYEGRLRDITPRSHALTPDQHPFPVASARQTSNMQFNIAELGHRLMTDFIAEGGRIEQRTFNTPADLATLPQPVIVNCTGYGARALFGDDSIVPVRGQMAWLPPQPEVRYSLYYNGVGLVSRPDGIGVQALRGGDMFGYGLDNETADRAEAEAAIERAAPLFARAFASATAA</sequence>
<dbReference type="SUPFAM" id="SSF51971">
    <property type="entry name" value="Nucleotide-binding domain"/>
    <property type="match status" value="1"/>
</dbReference>
<name>A0A975GXW0_9CAUL</name>
<protein>
    <recommendedName>
        <fullName evidence="7">D-amino-acid oxidase</fullName>
        <ecNumber evidence="6">1.4.3.3</ecNumber>
    </recommendedName>
</protein>
<evidence type="ECO:0000256" key="3">
    <source>
        <dbReference type="ARBA" id="ARBA00022630"/>
    </source>
</evidence>
<evidence type="ECO:0000256" key="9">
    <source>
        <dbReference type="SAM" id="MobiDB-lite"/>
    </source>
</evidence>